<evidence type="ECO:0000313" key="1">
    <source>
        <dbReference type="EMBL" id="TWT79764.1"/>
    </source>
</evidence>
<gene>
    <name evidence="1" type="ORF">CA13_11710</name>
</gene>
<evidence type="ECO:0000313" key="2">
    <source>
        <dbReference type="Proteomes" id="UP000315010"/>
    </source>
</evidence>
<dbReference type="EMBL" id="SJPJ01000001">
    <property type="protein sequence ID" value="TWT79764.1"/>
    <property type="molecule type" value="Genomic_DNA"/>
</dbReference>
<reference evidence="1 2" key="1">
    <citation type="submission" date="2019-02" db="EMBL/GenBank/DDBJ databases">
        <title>Deep-cultivation of Planctomycetes and their phenomic and genomic characterization uncovers novel biology.</title>
        <authorList>
            <person name="Wiegand S."/>
            <person name="Jogler M."/>
            <person name="Boedeker C."/>
            <person name="Pinto D."/>
            <person name="Vollmers J."/>
            <person name="Rivas-Marin E."/>
            <person name="Kohn T."/>
            <person name="Peeters S.H."/>
            <person name="Heuer A."/>
            <person name="Rast P."/>
            <person name="Oberbeckmann S."/>
            <person name="Bunk B."/>
            <person name="Jeske O."/>
            <person name="Meyerdierks A."/>
            <person name="Storesund J.E."/>
            <person name="Kallscheuer N."/>
            <person name="Luecker S."/>
            <person name="Lage O.M."/>
            <person name="Pohl T."/>
            <person name="Merkel B.J."/>
            <person name="Hornburger P."/>
            <person name="Mueller R.-W."/>
            <person name="Bruemmer F."/>
            <person name="Labrenz M."/>
            <person name="Spormann A.M."/>
            <person name="Op Den Camp H."/>
            <person name="Overmann J."/>
            <person name="Amann R."/>
            <person name="Jetten M.S.M."/>
            <person name="Mascher T."/>
            <person name="Medema M.H."/>
            <person name="Devos D.P."/>
            <person name="Kaster A.-K."/>
            <person name="Ovreas L."/>
            <person name="Rohde M."/>
            <person name="Galperin M.Y."/>
            <person name="Jogler C."/>
        </authorList>
    </citation>
    <scope>NUCLEOTIDE SEQUENCE [LARGE SCALE GENOMIC DNA]</scope>
    <source>
        <strain evidence="1 2">CA13</strain>
    </source>
</reference>
<keyword evidence="2" id="KW-1185">Reference proteome</keyword>
<organism evidence="1 2">
    <name type="scientific">Novipirellula herctigrandis</name>
    <dbReference type="NCBI Taxonomy" id="2527986"/>
    <lineage>
        <taxon>Bacteria</taxon>
        <taxon>Pseudomonadati</taxon>
        <taxon>Planctomycetota</taxon>
        <taxon>Planctomycetia</taxon>
        <taxon>Pirellulales</taxon>
        <taxon>Pirellulaceae</taxon>
        <taxon>Novipirellula</taxon>
    </lineage>
</organism>
<accession>A0A5C5YXL6</accession>
<proteinExistence type="predicted"/>
<sequence length="83" mass="9482">MERTPRQTTKGKLPKATGEALLLMRRMSAFFHNREQKHFGNGSYDCVGRVNNQILVLNQATAKSRIFYKTRKPLAFYASIGGY</sequence>
<name>A0A5C5YXL6_9BACT</name>
<dbReference type="AlphaFoldDB" id="A0A5C5YXL6"/>
<comment type="caution">
    <text evidence="1">The sequence shown here is derived from an EMBL/GenBank/DDBJ whole genome shotgun (WGS) entry which is preliminary data.</text>
</comment>
<dbReference type="Proteomes" id="UP000315010">
    <property type="component" value="Unassembled WGS sequence"/>
</dbReference>
<protein>
    <submittedName>
        <fullName evidence="1">Uncharacterized protein</fullName>
    </submittedName>
</protein>